<dbReference type="Proteomes" id="UP000069902">
    <property type="component" value="Chromosome cPNK"/>
</dbReference>
<feature type="transmembrane region" description="Helical" evidence="1">
    <location>
        <begin position="7"/>
        <end position="28"/>
    </location>
</feature>
<name>A0A0U5J8E0_9BACT</name>
<dbReference type="KEGG" id="pnl:PNK_0719"/>
<dbReference type="AlphaFoldDB" id="A0A0U5J8E0"/>
<keyword evidence="3" id="KW-1185">Reference proteome</keyword>
<keyword evidence="1" id="KW-1133">Transmembrane helix</keyword>
<dbReference type="InParanoid" id="A0A0U5J8E0"/>
<reference evidence="3" key="1">
    <citation type="submission" date="2015-09" db="EMBL/GenBank/DDBJ databases">
        <authorList>
            <person name="Bertelli C."/>
        </authorList>
    </citation>
    <scope>NUCLEOTIDE SEQUENCE [LARGE SCALE GENOMIC DNA]</scope>
    <source>
        <strain evidence="3">KNic</strain>
    </source>
</reference>
<keyword evidence="1" id="KW-0812">Transmembrane</keyword>
<sequence length="313" mass="36661">MNLKKILFRFAILGVIFAALYGLGRLYFQLTAGFTIANISSDFAYNPEWEVRPLSAAEQDQMSRVFDQPYRYLGKGCQSYVFISEDRHYVIKFFKYQRYRLQPWLAYAPPLPALVKYREEKIEKKWNKLDGFVKSWKVAFEHLKDETGLLFVHLNKTDTLHKQLTIYDKIGQAHLVDLDQMEFCVQGCAQMLCDSLLEFKKNGQTAQAQQLITALLNLILSEYYRGLADNDHALMQNTGVLHGQPIHIDVGQFVQNEAIKDPRVYHQELYTKTYKFKLWLNEFYPELAEFLDLQLSQIIGPDYLTMKPKFRPK</sequence>
<evidence type="ECO:0000256" key="1">
    <source>
        <dbReference type="SAM" id="Phobius"/>
    </source>
</evidence>
<accession>A0A0U5J8E0</accession>
<dbReference type="RefSeq" id="WP_059060333.1">
    <property type="nucleotide sequence ID" value="NZ_LN879502.1"/>
</dbReference>
<evidence type="ECO:0000313" key="3">
    <source>
        <dbReference type="Proteomes" id="UP000069902"/>
    </source>
</evidence>
<proteinExistence type="predicted"/>
<gene>
    <name evidence="2" type="ORF">PNK_0719</name>
</gene>
<dbReference type="PATRIC" id="fig|389348.3.peg.787"/>
<dbReference type="EMBL" id="LN879502">
    <property type="protein sequence ID" value="CUI16345.1"/>
    <property type="molecule type" value="Genomic_DNA"/>
</dbReference>
<organism evidence="2 3">
    <name type="scientific">Candidatus Protochlamydia naegleriophila</name>
    <dbReference type="NCBI Taxonomy" id="389348"/>
    <lineage>
        <taxon>Bacteria</taxon>
        <taxon>Pseudomonadati</taxon>
        <taxon>Chlamydiota</taxon>
        <taxon>Chlamydiia</taxon>
        <taxon>Parachlamydiales</taxon>
        <taxon>Parachlamydiaceae</taxon>
        <taxon>Candidatus Protochlamydia</taxon>
    </lineage>
</organism>
<protein>
    <submittedName>
        <fullName evidence="2">Uncharacterized protein</fullName>
    </submittedName>
</protein>
<evidence type="ECO:0000313" key="2">
    <source>
        <dbReference type="EMBL" id="CUI16345.1"/>
    </source>
</evidence>
<keyword evidence="1" id="KW-0472">Membrane</keyword>